<organism evidence="1 2">
    <name type="scientific">Eumeta variegata</name>
    <name type="common">Bagworm moth</name>
    <name type="synonym">Eumeta japonica</name>
    <dbReference type="NCBI Taxonomy" id="151549"/>
    <lineage>
        <taxon>Eukaryota</taxon>
        <taxon>Metazoa</taxon>
        <taxon>Ecdysozoa</taxon>
        <taxon>Arthropoda</taxon>
        <taxon>Hexapoda</taxon>
        <taxon>Insecta</taxon>
        <taxon>Pterygota</taxon>
        <taxon>Neoptera</taxon>
        <taxon>Endopterygota</taxon>
        <taxon>Lepidoptera</taxon>
        <taxon>Glossata</taxon>
        <taxon>Ditrysia</taxon>
        <taxon>Tineoidea</taxon>
        <taxon>Psychidae</taxon>
        <taxon>Oiketicinae</taxon>
        <taxon>Eumeta</taxon>
    </lineage>
</organism>
<comment type="caution">
    <text evidence="1">The sequence shown here is derived from an EMBL/GenBank/DDBJ whole genome shotgun (WGS) entry which is preliminary data.</text>
</comment>
<protein>
    <submittedName>
        <fullName evidence="1">Uncharacterized protein</fullName>
    </submittedName>
</protein>
<evidence type="ECO:0000313" key="1">
    <source>
        <dbReference type="EMBL" id="GBP32677.1"/>
    </source>
</evidence>
<evidence type="ECO:0000313" key="2">
    <source>
        <dbReference type="Proteomes" id="UP000299102"/>
    </source>
</evidence>
<accession>A0A4C1V318</accession>
<dbReference type="Proteomes" id="UP000299102">
    <property type="component" value="Unassembled WGS sequence"/>
</dbReference>
<keyword evidence="2" id="KW-1185">Reference proteome</keyword>
<dbReference type="EMBL" id="BGZK01000263">
    <property type="protein sequence ID" value="GBP32677.1"/>
    <property type="molecule type" value="Genomic_DNA"/>
</dbReference>
<name>A0A4C1V318_EUMVA</name>
<sequence length="127" mass="14322">MTAEKNLSEIPRLWIDVRVSKSSRVSRVLPKKLSSTTRHAFGFNGGIDPYTASPSTPQTTTFHTNLFYFVVLFLRDHGARGGSPSRQGIEHSIAATPCGRFGPQFSTLRRGRVTRKRSRRRYAPFIL</sequence>
<proteinExistence type="predicted"/>
<gene>
    <name evidence="1" type="ORF">EVAR_16840_1</name>
</gene>
<dbReference type="AlphaFoldDB" id="A0A4C1V318"/>
<reference evidence="1 2" key="1">
    <citation type="journal article" date="2019" name="Commun. Biol.">
        <title>The bagworm genome reveals a unique fibroin gene that provides high tensile strength.</title>
        <authorList>
            <person name="Kono N."/>
            <person name="Nakamura H."/>
            <person name="Ohtoshi R."/>
            <person name="Tomita M."/>
            <person name="Numata K."/>
            <person name="Arakawa K."/>
        </authorList>
    </citation>
    <scope>NUCLEOTIDE SEQUENCE [LARGE SCALE GENOMIC DNA]</scope>
</reference>